<proteinExistence type="predicted"/>
<keyword evidence="3" id="KW-1185">Reference proteome</keyword>
<sequence>MVAEESCMRDVVVFCSMGGEAVQSSEEGSRSGWVSPPINCILQLDIWTGSINTVFLSLIRFVEKVVSGSLQLLQSDHLLFRCFSSRSSLCPADKRQLLSLPSLQHETVIETYLCVEDMRCAGSWWIVWSLLVLREAADAGTIADTSLSPGLSTEMGQSEKALSQGQHRCVEPSERDGQKNRTADI</sequence>
<comment type="caution">
    <text evidence="2">The sequence shown here is derived from an EMBL/GenBank/DDBJ whole genome shotgun (WGS) entry which is preliminary data.</text>
</comment>
<accession>A0A315UUK3</accession>
<protein>
    <submittedName>
        <fullName evidence="2">Uncharacterized protein</fullName>
    </submittedName>
</protein>
<evidence type="ECO:0000313" key="2">
    <source>
        <dbReference type="EMBL" id="PWA15331.1"/>
    </source>
</evidence>
<gene>
    <name evidence="2" type="ORF">CCH79_00008466</name>
</gene>
<evidence type="ECO:0000313" key="3">
    <source>
        <dbReference type="Proteomes" id="UP000250572"/>
    </source>
</evidence>
<organism evidence="2 3">
    <name type="scientific">Gambusia affinis</name>
    <name type="common">Western mosquitofish</name>
    <name type="synonym">Heterandria affinis</name>
    <dbReference type="NCBI Taxonomy" id="33528"/>
    <lineage>
        <taxon>Eukaryota</taxon>
        <taxon>Metazoa</taxon>
        <taxon>Chordata</taxon>
        <taxon>Craniata</taxon>
        <taxon>Vertebrata</taxon>
        <taxon>Euteleostomi</taxon>
        <taxon>Actinopterygii</taxon>
        <taxon>Neopterygii</taxon>
        <taxon>Teleostei</taxon>
        <taxon>Neoteleostei</taxon>
        <taxon>Acanthomorphata</taxon>
        <taxon>Ovalentaria</taxon>
        <taxon>Atherinomorphae</taxon>
        <taxon>Cyprinodontiformes</taxon>
        <taxon>Poeciliidae</taxon>
        <taxon>Poeciliinae</taxon>
        <taxon>Gambusia</taxon>
    </lineage>
</organism>
<dbReference type="Proteomes" id="UP000250572">
    <property type="component" value="Unassembled WGS sequence"/>
</dbReference>
<feature type="compositionally biased region" description="Basic and acidic residues" evidence="1">
    <location>
        <begin position="168"/>
        <end position="185"/>
    </location>
</feature>
<dbReference type="AlphaFoldDB" id="A0A315UUK3"/>
<feature type="compositionally biased region" description="Polar residues" evidence="1">
    <location>
        <begin position="148"/>
        <end position="166"/>
    </location>
</feature>
<reference evidence="2 3" key="1">
    <citation type="journal article" date="2018" name="G3 (Bethesda)">
        <title>A High-Quality Reference Genome for the Invasive Mosquitofish Gambusia affinis Using a Chicago Library.</title>
        <authorList>
            <person name="Hoffberg S.L."/>
            <person name="Troendle N.J."/>
            <person name="Glenn T.C."/>
            <person name="Mahmud O."/>
            <person name="Louha S."/>
            <person name="Chalopin D."/>
            <person name="Bennetzen J.L."/>
            <person name="Mauricio R."/>
        </authorList>
    </citation>
    <scope>NUCLEOTIDE SEQUENCE [LARGE SCALE GENOMIC DNA]</scope>
    <source>
        <strain evidence="2">NE01/NJP1002.9</strain>
        <tissue evidence="2">Muscle</tissue>
    </source>
</reference>
<name>A0A315UUK3_GAMAF</name>
<feature type="region of interest" description="Disordered" evidence="1">
    <location>
        <begin position="148"/>
        <end position="185"/>
    </location>
</feature>
<dbReference type="EMBL" id="NHOQ01002708">
    <property type="protein sequence ID" value="PWA15331.1"/>
    <property type="molecule type" value="Genomic_DNA"/>
</dbReference>
<evidence type="ECO:0000256" key="1">
    <source>
        <dbReference type="SAM" id="MobiDB-lite"/>
    </source>
</evidence>